<dbReference type="SUPFAM" id="SSF47413">
    <property type="entry name" value="lambda repressor-like DNA-binding domains"/>
    <property type="match status" value="1"/>
</dbReference>
<dbReference type="GO" id="GO:0003677">
    <property type="term" value="F:DNA binding"/>
    <property type="evidence" value="ECO:0007669"/>
    <property type="project" value="InterPro"/>
</dbReference>
<evidence type="ECO:0000313" key="2">
    <source>
        <dbReference type="EMBL" id="GGS52590.1"/>
    </source>
</evidence>
<keyword evidence="3" id="KW-1185">Reference proteome</keyword>
<proteinExistence type="predicted"/>
<comment type="caution">
    <text evidence="2">The sequence shown here is derived from an EMBL/GenBank/DDBJ whole genome shotgun (WGS) entry which is preliminary data.</text>
</comment>
<dbReference type="CDD" id="cd00093">
    <property type="entry name" value="HTH_XRE"/>
    <property type="match status" value="1"/>
</dbReference>
<dbReference type="Gene3D" id="1.25.40.10">
    <property type="entry name" value="Tetratricopeptide repeat domain"/>
    <property type="match status" value="1"/>
</dbReference>
<evidence type="ECO:0000313" key="3">
    <source>
        <dbReference type="Proteomes" id="UP000660680"/>
    </source>
</evidence>
<reference evidence="2" key="1">
    <citation type="journal article" date="2014" name="Int. J. Syst. Evol. Microbiol.">
        <title>Complete genome sequence of Corynebacterium casei LMG S-19264T (=DSM 44701T), isolated from a smear-ripened cheese.</title>
        <authorList>
            <consortium name="US DOE Joint Genome Institute (JGI-PGF)"/>
            <person name="Walter F."/>
            <person name="Albersmeier A."/>
            <person name="Kalinowski J."/>
            <person name="Ruckert C."/>
        </authorList>
    </citation>
    <scope>NUCLEOTIDE SEQUENCE</scope>
    <source>
        <strain evidence="2">JCM 3276</strain>
    </source>
</reference>
<accession>A0A918GPZ6</accession>
<dbReference type="Gene3D" id="1.10.260.40">
    <property type="entry name" value="lambda repressor-like DNA-binding domains"/>
    <property type="match status" value="1"/>
</dbReference>
<dbReference type="Pfam" id="PF13560">
    <property type="entry name" value="HTH_31"/>
    <property type="match status" value="1"/>
</dbReference>
<dbReference type="SUPFAM" id="SSF48452">
    <property type="entry name" value="TPR-like"/>
    <property type="match status" value="1"/>
</dbReference>
<dbReference type="InterPro" id="IPR011990">
    <property type="entry name" value="TPR-like_helical_dom_sf"/>
</dbReference>
<feature type="domain" description="HTH cro/C1-type" evidence="1">
    <location>
        <begin position="43"/>
        <end position="89"/>
    </location>
</feature>
<name>A0A918GPZ6_9PSEU</name>
<dbReference type="PROSITE" id="PS50943">
    <property type="entry name" value="HTH_CROC1"/>
    <property type="match status" value="1"/>
</dbReference>
<protein>
    <recommendedName>
        <fullName evidence="1">HTH cro/C1-type domain-containing protein</fullName>
    </recommendedName>
</protein>
<organism evidence="2 3">
    <name type="scientific">Actinokineospora fastidiosa</name>
    <dbReference type="NCBI Taxonomy" id="1816"/>
    <lineage>
        <taxon>Bacteria</taxon>
        <taxon>Bacillati</taxon>
        <taxon>Actinomycetota</taxon>
        <taxon>Actinomycetes</taxon>
        <taxon>Pseudonocardiales</taxon>
        <taxon>Pseudonocardiaceae</taxon>
        <taxon>Actinokineospora</taxon>
    </lineage>
</organism>
<gene>
    <name evidence="2" type="ORF">GCM10010171_54580</name>
</gene>
<sequence length="431" mass="47537">MRAPLRPRDFWIAPPLAHAFADRDMGALVRAYRYHPVHGHRALSQETVARWLGISQSQLSRVESGRNRVDTLSKLVHYARVLRIPADLLWFDLPEEAPRFPREGEVVALPGGPLVPAASSSTSSLLADSLLRALDLHAVTDNLAGPRALLALIPHQRRYVEERLSSARGADRAALLRVAARYAEFEGWVYQDSGALDDAMRSSHEASDYAREVGDASLSSYILMRRSNIAGEAGRHQLALRLAESALAYSDRISPTLRALALRQQAHVHARRRDAGSCERALAVAFDLAERAPEPSGALGSYCTPAYLQMEAADCWIELGRPEVAIGALRGSLARWEPQYRRDLGVCLARLSLAHAAGSQPEHAVEVARSCVALAAETRSHRVIALLTRVGDRLRTMRAGEHIRTMETLLRPLRLGTGERGVHDHHGDVRR</sequence>
<dbReference type="Proteomes" id="UP000660680">
    <property type="component" value="Unassembled WGS sequence"/>
</dbReference>
<dbReference type="EMBL" id="BMRB01000006">
    <property type="protein sequence ID" value="GGS52590.1"/>
    <property type="molecule type" value="Genomic_DNA"/>
</dbReference>
<dbReference type="InterPro" id="IPR001387">
    <property type="entry name" value="Cro/C1-type_HTH"/>
</dbReference>
<dbReference type="InterPro" id="IPR010982">
    <property type="entry name" value="Lambda_DNA-bd_dom_sf"/>
</dbReference>
<reference evidence="2" key="2">
    <citation type="submission" date="2020-09" db="EMBL/GenBank/DDBJ databases">
        <authorList>
            <person name="Sun Q."/>
            <person name="Ohkuma M."/>
        </authorList>
    </citation>
    <scope>NUCLEOTIDE SEQUENCE</scope>
    <source>
        <strain evidence="2">JCM 3276</strain>
    </source>
</reference>
<dbReference type="AlphaFoldDB" id="A0A918GPZ6"/>
<evidence type="ECO:0000259" key="1">
    <source>
        <dbReference type="PROSITE" id="PS50943"/>
    </source>
</evidence>